<dbReference type="GO" id="GO:0043137">
    <property type="term" value="P:DNA replication, removal of RNA primer"/>
    <property type="evidence" value="ECO:0007669"/>
    <property type="project" value="TreeGrafter"/>
</dbReference>
<dbReference type="Pfam" id="PF01351">
    <property type="entry name" value="RNase_HII"/>
    <property type="match status" value="1"/>
</dbReference>
<organism evidence="9">
    <name type="scientific">Lygus hesperus</name>
    <name type="common">Western plant bug</name>
    <dbReference type="NCBI Taxonomy" id="30085"/>
    <lineage>
        <taxon>Eukaryota</taxon>
        <taxon>Metazoa</taxon>
        <taxon>Ecdysozoa</taxon>
        <taxon>Arthropoda</taxon>
        <taxon>Hexapoda</taxon>
        <taxon>Insecta</taxon>
        <taxon>Pterygota</taxon>
        <taxon>Neoptera</taxon>
        <taxon>Paraneoptera</taxon>
        <taxon>Hemiptera</taxon>
        <taxon>Heteroptera</taxon>
        <taxon>Panheteroptera</taxon>
        <taxon>Cimicomorpha</taxon>
        <taxon>Miridae</taxon>
        <taxon>Mirini</taxon>
        <taxon>Lygus</taxon>
    </lineage>
</organism>
<evidence type="ECO:0000256" key="2">
    <source>
        <dbReference type="ARBA" id="ARBA00022722"/>
    </source>
</evidence>
<dbReference type="PANTHER" id="PTHR10954:SF7">
    <property type="entry name" value="RIBONUCLEASE H2 SUBUNIT A"/>
    <property type="match status" value="1"/>
</dbReference>
<accession>A0A0A9YLH3</accession>
<dbReference type="Gene3D" id="3.30.420.10">
    <property type="entry name" value="Ribonuclease H-like superfamily/Ribonuclease H"/>
    <property type="match status" value="1"/>
</dbReference>
<protein>
    <recommendedName>
        <fullName evidence="7">Ribonuclease</fullName>
        <ecNumber evidence="7">3.1.26.4</ecNumber>
    </recommendedName>
</protein>
<dbReference type="InterPro" id="IPR001352">
    <property type="entry name" value="RNase_HII/HIII"/>
</dbReference>
<dbReference type="PANTHER" id="PTHR10954">
    <property type="entry name" value="RIBONUCLEASE H2 SUBUNIT A"/>
    <property type="match status" value="1"/>
</dbReference>
<dbReference type="InterPro" id="IPR036397">
    <property type="entry name" value="RNaseH_sf"/>
</dbReference>
<keyword evidence="3" id="KW-0479">Metal-binding</keyword>
<comment type="caution">
    <text evidence="6">Lacks conserved residue(s) required for the propagation of feature annotation.</text>
</comment>
<evidence type="ECO:0000256" key="4">
    <source>
        <dbReference type="ARBA" id="ARBA00022759"/>
    </source>
</evidence>
<comment type="similarity">
    <text evidence="7">Belongs to the RNase HII family.</text>
</comment>
<dbReference type="SUPFAM" id="SSF53098">
    <property type="entry name" value="Ribonuclease H-like"/>
    <property type="match status" value="1"/>
</dbReference>
<dbReference type="GO" id="GO:0032299">
    <property type="term" value="C:ribonuclease H2 complex"/>
    <property type="evidence" value="ECO:0007669"/>
    <property type="project" value="TreeGrafter"/>
</dbReference>
<feature type="non-terminal residue" evidence="9">
    <location>
        <position position="1"/>
    </location>
</feature>
<feature type="domain" description="RNase H type-2" evidence="8">
    <location>
        <begin position="1"/>
        <end position="105"/>
    </location>
</feature>
<dbReference type="EMBL" id="GBHO01010590">
    <property type="protein sequence ID" value="JAG33014.1"/>
    <property type="molecule type" value="Transcribed_RNA"/>
</dbReference>
<dbReference type="InterPro" id="IPR024567">
    <property type="entry name" value="RNase_HII/HIII_dom"/>
</dbReference>
<evidence type="ECO:0000256" key="5">
    <source>
        <dbReference type="ARBA" id="ARBA00022801"/>
    </source>
</evidence>
<dbReference type="GO" id="GO:0003723">
    <property type="term" value="F:RNA binding"/>
    <property type="evidence" value="ECO:0007669"/>
    <property type="project" value="UniProtKB-UniRule"/>
</dbReference>
<dbReference type="PROSITE" id="PS51975">
    <property type="entry name" value="RNASE_H_2"/>
    <property type="match status" value="1"/>
</dbReference>
<evidence type="ECO:0000256" key="7">
    <source>
        <dbReference type="RuleBase" id="RU003515"/>
    </source>
</evidence>
<comment type="function">
    <text evidence="7">Endonuclease that specifically degrades the RNA of RNA-DNA hybrids.</text>
</comment>
<gene>
    <name evidence="9" type="primary">Rnaseh2a_0</name>
    <name evidence="10" type="synonym">Rnaseh2a_1</name>
    <name evidence="10" type="ORF">CM83_8584</name>
    <name evidence="9" type="ORF">CM83_8586</name>
</gene>
<sequence>SWMVVILSPQYISKCMLRHPSTRKNLNEISFEAAFTLIQHTMQVYRIAELYVDTVGPEHTYKQRINMRFPNIPEVVVVAKADSTYPIVSAASIIAKQIRDQRLSM</sequence>
<name>A0A0A9YLH3_LYGHE</name>
<dbReference type="InterPro" id="IPR012337">
    <property type="entry name" value="RNaseH-like_sf"/>
</dbReference>
<evidence type="ECO:0000313" key="10">
    <source>
        <dbReference type="EMBL" id="JAG33018.1"/>
    </source>
</evidence>
<evidence type="ECO:0000256" key="3">
    <source>
        <dbReference type="ARBA" id="ARBA00022723"/>
    </source>
</evidence>
<evidence type="ECO:0000256" key="1">
    <source>
        <dbReference type="ARBA" id="ARBA00000077"/>
    </source>
</evidence>
<keyword evidence="4 7" id="KW-0255">Endonuclease</keyword>
<reference evidence="9" key="2">
    <citation type="submission" date="2014-07" db="EMBL/GenBank/DDBJ databases">
        <authorList>
            <person name="Hull J."/>
        </authorList>
    </citation>
    <scope>NUCLEOTIDE SEQUENCE</scope>
</reference>
<evidence type="ECO:0000259" key="8">
    <source>
        <dbReference type="PROSITE" id="PS51975"/>
    </source>
</evidence>
<dbReference type="AlphaFoldDB" id="A0A0A9YLH3"/>
<dbReference type="EC" id="3.1.26.4" evidence="7"/>
<keyword evidence="5 7" id="KW-0378">Hydrolase</keyword>
<dbReference type="GO" id="GO:0046872">
    <property type="term" value="F:metal ion binding"/>
    <property type="evidence" value="ECO:0007669"/>
    <property type="project" value="UniProtKB-KW"/>
</dbReference>
<keyword evidence="2 7" id="KW-0540">Nuclease</keyword>
<proteinExistence type="inferred from homology"/>
<evidence type="ECO:0000313" key="9">
    <source>
        <dbReference type="EMBL" id="JAG33014.1"/>
    </source>
</evidence>
<comment type="catalytic activity">
    <reaction evidence="1 7">
        <text>Endonucleolytic cleavage to 5'-phosphomonoester.</text>
        <dbReference type="EC" id="3.1.26.4"/>
    </reaction>
</comment>
<reference evidence="9" key="1">
    <citation type="journal article" date="2014" name="PLoS ONE">
        <title>Transcriptome-Based Identification of ABC Transporters in the Western Tarnished Plant Bug Lygus hesperus.</title>
        <authorList>
            <person name="Hull J.J."/>
            <person name="Chaney K."/>
            <person name="Geib S.M."/>
            <person name="Fabrick J.A."/>
            <person name="Brent C.S."/>
            <person name="Walsh D."/>
            <person name="Lavine L.C."/>
        </authorList>
    </citation>
    <scope>NUCLEOTIDE SEQUENCE</scope>
</reference>
<dbReference type="GO" id="GO:0006298">
    <property type="term" value="P:mismatch repair"/>
    <property type="evidence" value="ECO:0007669"/>
    <property type="project" value="TreeGrafter"/>
</dbReference>
<dbReference type="EMBL" id="GBHO01010586">
    <property type="protein sequence ID" value="JAG33018.1"/>
    <property type="molecule type" value="Transcribed_RNA"/>
</dbReference>
<dbReference type="GO" id="GO:0004523">
    <property type="term" value="F:RNA-DNA hybrid ribonuclease activity"/>
    <property type="evidence" value="ECO:0007669"/>
    <property type="project" value="UniProtKB-EC"/>
</dbReference>
<evidence type="ECO:0000256" key="6">
    <source>
        <dbReference type="PROSITE-ProRule" id="PRU01319"/>
    </source>
</evidence>